<sequence>MKFVCLGFIEESKLEAVSPEEGQRMMDECFAYDDELRRGGHFLGGEALQSARNAVTLRMKNGAVDVTDGPYVETKEMLGGILLLEARDLNHAIALMSNHPGVRMGPFEIRPADEAINKLIADRDAAVGNG</sequence>
<dbReference type="OrthoDB" id="9807535at2"/>
<feature type="domain" description="YCII-related" evidence="2">
    <location>
        <begin position="1"/>
        <end position="111"/>
    </location>
</feature>
<dbReference type="Pfam" id="PF03795">
    <property type="entry name" value="YCII"/>
    <property type="match status" value="1"/>
</dbReference>
<name>A0A518FZY0_9BACT</name>
<dbReference type="EMBL" id="CP036298">
    <property type="protein sequence ID" value="QDV21912.1"/>
    <property type="molecule type" value="Genomic_DNA"/>
</dbReference>
<accession>A0A518FZY0</accession>
<comment type="similarity">
    <text evidence="1">Belongs to the YciI family.</text>
</comment>
<dbReference type="KEGG" id="ahel:Q31a_01910"/>
<dbReference type="Proteomes" id="UP000318017">
    <property type="component" value="Chromosome"/>
</dbReference>
<evidence type="ECO:0000259" key="2">
    <source>
        <dbReference type="Pfam" id="PF03795"/>
    </source>
</evidence>
<evidence type="ECO:0000313" key="3">
    <source>
        <dbReference type="EMBL" id="QDV21912.1"/>
    </source>
</evidence>
<keyword evidence="4" id="KW-1185">Reference proteome</keyword>
<reference evidence="3 4" key="1">
    <citation type="submission" date="2019-02" db="EMBL/GenBank/DDBJ databases">
        <title>Deep-cultivation of Planctomycetes and their phenomic and genomic characterization uncovers novel biology.</title>
        <authorList>
            <person name="Wiegand S."/>
            <person name="Jogler M."/>
            <person name="Boedeker C."/>
            <person name="Pinto D."/>
            <person name="Vollmers J."/>
            <person name="Rivas-Marin E."/>
            <person name="Kohn T."/>
            <person name="Peeters S.H."/>
            <person name="Heuer A."/>
            <person name="Rast P."/>
            <person name="Oberbeckmann S."/>
            <person name="Bunk B."/>
            <person name="Jeske O."/>
            <person name="Meyerdierks A."/>
            <person name="Storesund J.E."/>
            <person name="Kallscheuer N."/>
            <person name="Luecker S."/>
            <person name="Lage O.M."/>
            <person name="Pohl T."/>
            <person name="Merkel B.J."/>
            <person name="Hornburger P."/>
            <person name="Mueller R.-W."/>
            <person name="Bruemmer F."/>
            <person name="Labrenz M."/>
            <person name="Spormann A.M."/>
            <person name="Op den Camp H."/>
            <person name="Overmann J."/>
            <person name="Amann R."/>
            <person name="Jetten M.S.M."/>
            <person name="Mascher T."/>
            <person name="Medema M.H."/>
            <person name="Devos D.P."/>
            <person name="Kaster A.-K."/>
            <person name="Ovreas L."/>
            <person name="Rohde M."/>
            <person name="Galperin M.Y."/>
            <person name="Jogler C."/>
        </authorList>
    </citation>
    <scope>NUCLEOTIDE SEQUENCE [LARGE SCALE GENOMIC DNA]</scope>
    <source>
        <strain evidence="3 4">Q31a</strain>
    </source>
</reference>
<dbReference type="InterPro" id="IPR011008">
    <property type="entry name" value="Dimeric_a/b-barrel"/>
</dbReference>
<gene>
    <name evidence="3" type="ORF">Q31a_01910</name>
</gene>
<evidence type="ECO:0000313" key="4">
    <source>
        <dbReference type="Proteomes" id="UP000318017"/>
    </source>
</evidence>
<dbReference type="InterPro" id="IPR005545">
    <property type="entry name" value="YCII"/>
</dbReference>
<dbReference type="RefSeq" id="WP_145072661.1">
    <property type="nucleotide sequence ID" value="NZ_CP036298.1"/>
</dbReference>
<dbReference type="PANTHER" id="PTHR35174:SF3">
    <property type="entry name" value="BLL7171 PROTEIN"/>
    <property type="match status" value="1"/>
</dbReference>
<protein>
    <submittedName>
        <fullName evidence="3">YCII-related domain protein</fullName>
    </submittedName>
</protein>
<organism evidence="3 4">
    <name type="scientific">Aureliella helgolandensis</name>
    <dbReference type="NCBI Taxonomy" id="2527968"/>
    <lineage>
        <taxon>Bacteria</taxon>
        <taxon>Pseudomonadati</taxon>
        <taxon>Planctomycetota</taxon>
        <taxon>Planctomycetia</taxon>
        <taxon>Pirellulales</taxon>
        <taxon>Pirellulaceae</taxon>
        <taxon>Aureliella</taxon>
    </lineage>
</organism>
<dbReference type="Gene3D" id="3.30.70.1060">
    <property type="entry name" value="Dimeric alpha+beta barrel"/>
    <property type="match status" value="1"/>
</dbReference>
<dbReference type="PANTHER" id="PTHR35174">
    <property type="entry name" value="BLL7171 PROTEIN-RELATED"/>
    <property type="match status" value="1"/>
</dbReference>
<dbReference type="AlphaFoldDB" id="A0A518FZY0"/>
<evidence type="ECO:0000256" key="1">
    <source>
        <dbReference type="ARBA" id="ARBA00007689"/>
    </source>
</evidence>
<proteinExistence type="inferred from homology"/>
<dbReference type="SUPFAM" id="SSF54909">
    <property type="entry name" value="Dimeric alpha+beta barrel"/>
    <property type="match status" value="1"/>
</dbReference>